<feature type="region of interest" description="Disordered" evidence="1">
    <location>
        <begin position="126"/>
        <end position="163"/>
    </location>
</feature>
<evidence type="ECO:0000313" key="4">
    <source>
        <dbReference type="Proteomes" id="UP001519460"/>
    </source>
</evidence>
<dbReference type="InterPro" id="IPR042418">
    <property type="entry name" value="TXNDC15"/>
</dbReference>
<feature type="region of interest" description="Disordered" evidence="1">
    <location>
        <begin position="58"/>
        <end position="113"/>
    </location>
</feature>
<feature type="compositionally biased region" description="Basic and acidic residues" evidence="1">
    <location>
        <begin position="208"/>
        <end position="222"/>
    </location>
</feature>
<dbReference type="InterPro" id="IPR013766">
    <property type="entry name" value="Thioredoxin_domain"/>
</dbReference>
<feature type="compositionally biased region" description="Low complexity" evidence="1">
    <location>
        <begin position="191"/>
        <end position="206"/>
    </location>
</feature>
<feature type="domain" description="Thioredoxin" evidence="2">
    <location>
        <begin position="227"/>
        <end position="350"/>
    </location>
</feature>
<evidence type="ECO:0000256" key="1">
    <source>
        <dbReference type="SAM" id="MobiDB-lite"/>
    </source>
</evidence>
<dbReference type="InterPro" id="IPR036249">
    <property type="entry name" value="Thioredoxin-like_sf"/>
</dbReference>
<dbReference type="PANTHER" id="PTHR14684">
    <property type="entry name" value="THIOREDOXIN DOMAIN-CONTAINING PROTEIN 15"/>
    <property type="match status" value="1"/>
</dbReference>
<protein>
    <recommendedName>
        <fullName evidence="2">Thioredoxin domain-containing protein</fullName>
    </recommendedName>
</protein>
<proteinExistence type="predicted"/>
<evidence type="ECO:0000259" key="2">
    <source>
        <dbReference type="PROSITE" id="PS51352"/>
    </source>
</evidence>
<dbReference type="Pfam" id="PF00085">
    <property type="entry name" value="Thioredoxin"/>
    <property type="match status" value="1"/>
</dbReference>
<feature type="region of interest" description="Disordered" evidence="1">
    <location>
        <begin position="189"/>
        <end position="222"/>
    </location>
</feature>
<gene>
    <name evidence="3" type="ORF">BaRGS_00032896</name>
</gene>
<dbReference type="Gene3D" id="3.40.30.10">
    <property type="entry name" value="Glutaredoxin"/>
    <property type="match status" value="1"/>
</dbReference>
<dbReference type="AlphaFoldDB" id="A0ABD0JMD0"/>
<keyword evidence="4" id="KW-1185">Reference proteome</keyword>
<dbReference type="PROSITE" id="PS51352">
    <property type="entry name" value="THIOREDOXIN_2"/>
    <property type="match status" value="1"/>
</dbReference>
<accession>A0ABD0JMD0</accession>
<reference evidence="3 4" key="1">
    <citation type="journal article" date="2023" name="Sci. Data">
        <title>Genome assembly of the Korean intertidal mud-creeper Batillaria attramentaria.</title>
        <authorList>
            <person name="Patra A.K."/>
            <person name="Ho P.T."/>
            <person name="Jun S."/>
            <person name="Lee S.J."/>
            <person name="Kim Y."/>
            <person name="Won Y.J."/>
        </authorList>
    </citation>
    <scope>NUCLEOTIDE SEQUENCE [LARGE SCALE GENOMIC DNA]</scope>
    <source>
        <strain evidence="3">Wonlab-2016</strain>
    </source>
</reference>
<organism evidence="3 4">
    <name type="scientific">Batillaria attramentaria</name>
    <dbReference type="NCBI Taxonomy" id="370345"/>
    <lineage>
        <taxon>Eukaryota</taxon>
        <taxon>Metazoa</taxon>
        <taxon>Spiralia</taxon>
        <taxon>Lophotrochozoa</taxon>
        <taxon>Mollusca</taxon>
        <taxon>Gastropoda</taxon>
        <taxon>Caenogastropoda</taxon>
        <taxon>Sorbeoconcha</taxon>
        <taxon>Cerithioidea</taxon>
        <taxon>Batillariidae</taxon>
        <taxon>Batillaria</taxon>
    </lineage>
</organism>
<dbReference type="SUPFAM" id="SSF52833">
    <property type="entry name" value="Thioredoxin-like"/>
    <property type="match status" value="1"/>
</dbReference>
<name>A0ABD0JMD0_9CAEN</name>
<sequence length="419" mass="46353">MVVVLEQYATARKPDLSAKTMCRHDCSLDFTAFSHPSTTGAGLKQTDQVVEDLKAEQNTLHKAQDPGTGDINAKQETSQDARSEEDGDIDPTTKVKTEIPGGSTDSADAKPAVKKQKITLQAIGAFGGGEEDEYADTENKPQQSKDESWTEQTDSGTEQKRGGGRRFFSLMNLIKFLLNPVIEEFQEVEKSSNSSDVANKSSANSSEATEKDESKNTTDSSKKTKFHCVGKNVTENTTALVRVVNSTVLLELLSFDKNQSVSDCVLVMFYAPWCHFCAATAPHYNALGRAFPQLDVLAVDTVHFSNLNARFGTVAVPNIMLFHQSRSAVRFNHTERHFDTLVQFIKNTTGLEPNATVTITEEDFHGPLSSTPTEETDYLLWLAWIFLVVCGGHLFVQSRPGQCAIERVKVLWQEHQHIE</sequence>
<feature type="compositionally biased region" description="Basic and acidic residues" evidence="1">
    <location>
        <begin position="137"/>
        <end position="148"/>
    </location>
</feature>
<comment type="caution">
    <text evidence="3">The sequence shown here is derived from an EMBL/GenBank/DDBJ whole genome shotgun (WGS) entry which is preliminary data.</text>
</comment>
<evidence type="ECO:0000313" key="3">
    <source>
        <dbReference type="EMBL" id="KAK7475846.1"/>
    </source>
</evidence>
<dbReference type="EMBL" id="JACVVK020000392">
    <property type="protein sequence ID" value="KAK7475846.1"/>
    <property type="molecule type" value="Genomic_DNA"/>
</dbReference>
<dbReference type="PANTHER" id="PTHR14684:SF2">
    <property type="entry name" value="THIOREDOXIN DOMAIN-CONTAINING PROTEIN 15"/>
    <property type="match status" value="1"/>
</dbReference>
<dbReference type="Proteomes" id="UP001519460">
    <property type="component" value="Unassembled WGS sequence"/>
</dbReference>